<dbReference type="KEGG" id="dgi:Desgi_1472"/>
<keyword evidence="2" id="KW-1185">Reference proteome</keyword>
<dbReference type="EMBL" id="CP003273">
    <property type="protein sequence ID" value="AGL00963.1"/>
    <property type="molecule type" value="Genomic_DNA"/>
</dbReference>
<accession>R4KCR1</accession>
<evidence type="ECO:0000313" key="1">
    <source>
        <dbReference type="EMBL" id="AGL00963.1"/>
    </source>
</evidence>
<name>R4KCR1_9FIRM</name>
<dbReference type="RefSeq" id="WP_006522755.1">
    <property type="nucleotide sequence ID" value="NC_021184.1"/>
</dbReference>
<proteinExistence type="predicted"/>
<dbReference type="AlphaFoldDB" id="R4KCR1"/>
<dbReference type="Proteomes" id="UP000013520">
    <property type="component" value="Chromosome"/>
</dbReference>
<organism evidence="1 2">
    <name type="scientific">Desulfoscipio gibsoniae DSM 7213</name>
    <dbReference type="NCBI Taxonomy" id="767817"/>
    <lineage>
        <taxon>Bacteria</taxon>
        <taxon>Bacillati</taxon>
        <taxon>Bacillota</taxon>
        <taxon>Clostridia</taxon>
        <taxon>Eubacteriales</taxon>
        <taxon>Desulfallaceae</taxon>
        <taxon>Desulfoscipio</taxon>
    </lineage>
</organism>
<evidence type="ECO:0000313" key="2">
    <source>
        <dbReference type="Proteomes" id="UP000013520"/>
    </source>
</evidence>
<sequence length="95" mass="10622">MFHVNEKIAFIDVDITVRVRVPFNGAPDEETVLKDITAAECSDCDGVEIYRRDYDREYGLEISGVTEYMECLGIKNATVVGRGKITINDMGVCVK</sequence>
<dbReference type="HOGENOM" id="CLU_2368258_0_0_9"/>
<reference evidence="1 2" key="1">
    <citation type="submission" date="2012-01" db="EMBL/GenBank/DDBJ databases">
        <title>Complete sequence of Desulfotomaculum gibsoniae DSM 7213.</title>
        <authorList>
            <consortium name="US DOE Joint Genome Institute"/>
            <person name="Lucas S."/>
            <person name="Han J."/>
            <person name="Lapidus A."/>
            <person name="Cheng J.-F."/>
            <person name="Goodwin L."/>
            <person name="Pitluck S."/>
            <person name="Peters L."/>
            <person name="Ovchinnikova G."/>
            <person name="Teshima H."/>
            <person name="Detter J.C."/>
            <person name="Han C."/>
            <person name="Tapia R."/>
            <person name="Land M."/>
            <person name="Hauser L."/>
            <person name="Kyrpides N."/>
            <person name="Ivanova N."/>
            <person name="Pagani I."/>
            <person name="Parshina S."/>
            <person name="Plugge C."/>
            <person name="Muyzer G."/>
            <person name="Kuever J."/>
            <person name="Ivanova A."/>
            <person name="Nazina T."/>
            <person name="Klenk H.-P."/>
            <person name="Brambilla E."/>
            <person name="Spring S."/>
            <person name="Stams A.F."/>
            <person name="Woyke T."/>
        </authorList>
    </citation>
    <scope>NUCLEOTIDE SEQUENCE [LARGE SCALE GENOMIC DNA]</scope>
    <source>
        <strain evidence="1 2">DSM 7213</strain>
    </source>
</reference>
<protein>
    <submittedName>
        <fullName evidence="1">Uncharacterized protein</fullName>
    </submittedName>
</protein>
<gene>
    <name evidence="1" type="ORF">Desgi_1472</name>
</gene>